<feature type="transmembrane region" description="Helical" evidence="1">
    <location>
        <begin position="466"/>
        <end position="489"/>
    </location>
</feature>
<dbReference type="Gene3D" id="1.20.1640.10">
    <property type="entry name" value="Multidrug efflux transporter AcrB transmembrane domain"/>
    <property type="match status" value="2"/>
</dbReference>
<feature type="transmembrane region" description="Helical" evidence="1">
    <location>
        <begin position="336"/>
        <end position="356"/>
    </location>
</feature>
<feature type="transmembrane region" description="Helical" evidence="1">
    <location>
        <begin position="547"/>
        <end position="565"/>
    </location>
</feature>
<proteinExistence type="predicted"/>
<dbReference type="Gene3D" id="3.30.70.1440">
    <property type="entry name" value="Multidrug efflux transporter AcrB pore domain"/>
    <property type="match status" value="1"/>
</dbReference>
<sequence length="1048" mass="113983">MDIVKAAIERPVAVMVGVIIIVMFGTIALRTLPYQLSPDVTEPVITVTTTWTGATPYEIERDIVEEQEKVLKGITGLTEMESSCYNGLAELTLTFEIGTDVDTALLRVSNKLDEVPKYPDNADRPIISATGASTSPVIWMVLRTLPGNERDVQTYRTFFEDEVRQYIERVPGVADLFIGGGRENEMQIIVDPVKLAAYNLTIPQLISTLQKENVSIAAGNLGVGRRDYRIRTPAEFNTPEDIKGVVLSSSGQFRVMLGDVAEVRAGNEKHSVAMLHNGVPGLAVGVKPEPGTNVISMTDAVNVVVDELNGTMLKNNEVFLDWVYDQRPYINGAIELVQRNILIGSALAVMVLFVFLQSFSSTLIVAVAIPISIIGSFIIFAAAGRSLNVVSMAGISFAVGMLVDNAIVILENIDRHRRMGKGPVAAAYDGAKEVWGAVVASTLTTVAVFLPVVFMEQEAGQLFKDIAIAVTCAIILSLCVSVLVIPMLSRQLYGAAERRKGAAGEGAAIKVSKLKQMLVPLTNFGGRMADIIIGILDKAIDRPRNRIITVVALTSASVFIAWAFFPKMEYLPQGNRNFVLSILIPPPGLSYEERLGIGEYIWEQSEPHFMQERDGLPGIEQMFFVSAPTINLFGAVSTDEERGGELTPLFSRMIRTIPGMFGVSLQASIFEQGLGEGRVVNVDFSGPNLERLVAAAGTMFGMTMQAIPGSQIRPVPSLELLYPEVRLIPERDRVRAAGMTTEDLGVAVDVILDGRKIGDFKEEGKKKVDLVLKGSVTDITTPEDLTNALVATPNGWAVPVDSLASIERTYSMNQIRHLERERTVTLQVTPPANVPLQQAMELIENTLIPQLQEMGLLEDLHVRLSGAADKLTVTRQALQWNFLLAVVITYLLMSALFGNFVYPLIILFTVPLAGAGGFLGLKLQNWFIAAQPLDILTMLGFVILIGIVVNNAILIVHQSLGNVRERGMDYKEAVLDATRTRLRPIYMSATTSLFGMLPLAVAPGPGSELYRGLGSVVLGGLALSTVFTIFVIPSLLMFAIPMEKAGKR</sequence>
<feature type="transmembrane region" description="Helical" evidence="1">
    <location>
        <begin position="363"/>
        <end position="383"/>
    </location>
</feature>
<feature type="transmembrane region" description="Helical" evidence="1">
    <location>
        <begin position="878"/>
        <end position="897"/>
    </location>
</feature>
<feature type="transmembrane region" description="Helical" evidence="1">
    <location>
        <begin position="389"/>
        <end position="413"/>
    </location>
</feature>
<feature type="transmembrane region" description="Helical" evidence="1">
    <location>
        <begin position="1016"/>
        <end position="1040"/>
    </location>
</feature>
<feature type="transmembrane region" description="Helical" evidence="1">
    <location>
        <begin position="434"/>
        <end position="454"/>
    </location>
</feature>
<feature type="transmembrane region" description="Helical" evidence="1">
    <location>
        <begin position="12"/>
        <end position="32"/>
    </location>
</feature>
<evidence type="ECO:0000313" key="2">
    <source>
        <dbReference type="EMBL" id="MUM77956.1"/>
    </source>
</evidence>
<dbReference type="AlphaFoldDB" id="A0A7K1KPD8"/>
<dbReference type="InterPro" id="IPR027463">
    <property type="entry name" value="AcrB_DN_DC_subdom"/>
</dbReference>
<dbReference type="PRINTS" id="PR00702">
    <property type="entry name" value="ACRIFLAVINRP"/>
</dbReference>
<name>A0A7K1KPD8_9BACT</name>
<dbReference type="RefSeq" id="WP_367614079.1">
    <property type="nucleotide sequence ID" value="NZ_WODC01000006.1"/>
</dbReference>
<comment type="caution">
    <text evidence="2">The sequence shown here is derived from an EMBL/GenBank/DDBJ whole genome shotgun (WGS) entry which is preliminary data.</text>
</comment>
<dbReference type="GO" id="GO:0042910">
    <property type="term" value="F:xenobiotic transmembrane transporter activity"/>
    <property type="evidence" value="ECO:0007669"/>
    <property type="project" value="TreeGrafter"/>
</dbReference>
<reference evidence="2 3" key="1">
    <citation type="submission" date="2019-11" db="EMBL/GenBank/DDBJ databases">
        <title>Pseudodesulfovibrio alkaliphilus, sp. nov., an alkaliphilic sulfate-reducing bacteria from mud volcano of Taman peninsula, Russia.</title>
        <authorList>
            <person name="Frolova A."/>
            <person name="Merkel A.Y."/>
            <person name="Slobodkin A.I."/>
        </authorList>
    </citation>
    <scope>NUCLEOTIDE SEQUENCE [LARGE SCALE GENOMIC DNA]</scope>
    <source>
        <strain evidence="2 3">F-1</strain>
    </source>
</reference>
<dbReference type="PANTHER" id="PTHR32063:SF0">
    <property type="entry name" value="SWARMING MOTILITY PROTEIN SWRC"/>
    <property type="match status" value="1"/>
</dbReference>
<feature type="transmembrane region" description="Helical" evidence="1">
    <location>
        <begin position="904"/>
        <end position="923"/>
    </location>
</feature>
<accession>A0A7K1KPD8</accession>
<dbReference type="PANTHER" id="PTHR32063">
    <property type="match status" value="1"/>
</dbReference>
<organism evidence="2 3">
    <name type="scientific">Pseudodesulfovibrio alkaliphilus</name>
    <dbReference type="NCBI Taxonomy" id="2661613"/>
    <lineage>
        <taxon>Bacteria</taxon>
        <taxon>Pseudomonadati</taxon>
        <taxon>Thermodesulfobacteriota</taxon>
        <taxon>Desulfovibrionia</taxon>
        <taxon>Desulfovibrionales</taxon>
        <taxon>Desulfovibrionaceae</taxon>
    </lineage>
</organism>
<dbReference type="Proteomes" id="UP000461162">
    <property type="component" value="Unassembled WGS sequence"/>
</dbReference>
<dbReference type="Gene3D" id="3.30.70.1320">
    <property type="entry name" value="Multidrug efflux transporter AcrB pore domain like"/>
    <property type="match status" value="1"/>
</dbReference>
<dbReference type="SUPFAM" id="SSF82866">
    <property type="entry name" value="Multidrug efflux transporter AcrB transmembrane domain"/>
    <property type="match status" value="2"/>
</dbReference>
<keyword evidence="1" id="KW-1133">Transmembrane helix</keyword>
<protein>
    <submittedName>
        <fullName evidence="2">MMPL family transporter</fullName>
    </submittedName>
</protein>
<dbReference type="Pfam" id="PF00873">
    <property type="entry name" value="ACR_tran"/>
    <property type="match status" value="1"/>
</dbReference>
<evidence type="ECO:0000256" key="1">
    <source>
        <dbReference type="SAM" id="Phobius"/>
    </source>
</evidence>
<dbReference type="EMBL" id="WODC01000006">
    <property type="protein sequence ID" value="MUM77956.1"/>
    <property type="molecule type" value="Genomic_DNA"/>
</dbReference>
<dbReference type="Gene3D" id="3.30.70.1430">
    <property type="entry name" value="Multidrug efflux transporter AcrB pore domain"/>
    <property type="match status" value="2"/>
</dbReference>
<dbReference type="InterPro" id="IPR001036">
    <property type="entry name" value="Acrflvin-R"/>
</dbReference>
<evidence type="ECO:0000313" key="3">
    <source>
        <dbReference type="Proteomes" id="UP000461162"/>
    </source>
</evidence>
<keyword evidence="3" id="KW-1185">Reference proteome</keyword>
<dbReference type="GO" id="GO:0005886">
    <property type="term" value="C:plasma membrane"/>
    <property type="evidence" value="ECO:0007669"/>
    <property type="project" value="TreeGrafter"/>
</dbReference>
<gene>
    <name evidence="2" type="ORF">GKC30_09950</name>
</gene>
<dbReference type="Gene3D" id="3.30.2090.10">
    <property type="entry name" value="Multidrug efflux transporter AcrB TolC docking domain, DN and DC subdomains"/>
    <property type="match status" value="2"/>
</dbReference>
<keyword evidence="1" id="KW-0812">Transmembrane</keyword>
<feature type="transmembrane region" description="Helical" evidence="1">
    <location>
        <begin position="935"/>
        <end position="956"/>
    </location>
</feature>
<feature type="transmembrane region" description="Helical" evidence="1">
    <location>
        <begin position="985"/>
        <end position="1004"/>
    </location>
</feature>
<dbReference type="SUPFAM" id="SSF82693">
    <property type="entry name" value="Multidrug efflux transporter AcrB pore domain, PN1, PN2, PC1 and PC2 subdomains"/>
    <property type="match status" value="2"/>
</dbReference>
<keyword evidence="1" id="KW-0472">Membrane</keyword>
<dbReference type="SUPFAM" id="SSF82714">
    <property type="entry name" value="Multidrug efflux transporter AcrB TolC docking domain, DN and DC subdomains"/>
    <property type="match status" value="2"/>
</dbReference>